<dbReference type="GO" id="GO:0008250">
    <property type="term" value="C:oligosaccharyltransferase complex"/>
    <property type="evidence" value="ECO:0007669"/>
    <property type="project" value="UniProtKB-UniRule"/>
</dbReference>
<feature type="chain" id="PRO_5035489171" description="Dolichyl-diphosphooligosaccharide--protein glycosyltransferase subunit 1" evidence="10">
    <location>
        <begin position="19"/>
        <end position="460"/>
    </location>
</feature>
<keyword evidence="9 10" id="KW-0472">Membrane</keyword>
<dbReference type="UniPathway" id="UPA00378"/>
<evidence type="ECO:0000256" key="7">
    <source>
        <dbReference type="ARBA" id="ARBA00022824"/>
    </source>
</evidence>
<accession>A0A8K1FFD1</accession>
<keyword evidence="12" id="KW-1185">Reference proteome</keyword>
<protein>
    <recommendedName>
        <fullName evidence="10">Dolichyl-diphosphooligosaccharide--protein glycosyltransferase subunit 1</fullName>
    </recommendedName>
</protein>
<comment type="similarity">
    <text evidence="4 10">Belongs to the OST1 family.</text>
</comment>
<keyword evidence="5 10" id="KW-0812">Transmembrane</keyword>
<dbReference type="GO" id="GO:0018279">
    <property type="term" value="P:protein N-linked glycosylation via asparagine"/>
    <property type="evidence" value="ECO:0007669"/>
    <property type="project" value="TreeGrafter"/>
</dbReference>
<dbReference type="PANTHER" id="PTHR21049:SF0">
    <property type="entry name" value="DOLICHYL-DIPHOSPHOOLIGOSACCHARIDE--PROTEIN GLYCOSYLTRANSFERASE SUBUNIT 1"/>
    <property type="match status" value="1"/>
</dbReference>
<evidence type="ECO:0000256" key="5">
    <source>
        <dbReference type="ARBA" id="ARBA00022692"/>
    </source>
</evidence>
<dbReference type="Pfam" id="PF04597">
    <property type="entry name" value="Ribophorin_I"/>
    <property type="match status" value="1"/>
</dbReference>
<evidence type="ECO:0000313" key="12">
    <source>
        <dbReference type="Proteomes" id="UP000794436"/>
    </source>
</evidence>
<keyword evidence="7 10" id="KW-0256">Endoplasmic reticulum</keyword>
<reference evidence="11" key="1">
    <citation type="submission" date="2019-03" db="EMBL/GenBank/DDBJ databases">
        <title>Long read genome sequence of the mycoparasitic Pythium oligandrum ATCC 38472 isolated from sugarbeet rhizosphere.</title>
        <authorList>
            <person name="Gaulin E."/>
        </authorList>
    </citation>
    <scope>NUCLEOTIDE SEQUENCE</scope>
    <source>
        <strain evidence="11">ATCC 38472_TT</strain>
    </source>
</reference>
<comment type="caution">
    <text evidence="11">The sequence shown here is derived from an EMBL/GenBank/DDBJ whole genome shotgun (WGS) entry which is preliminary data.</text>
</comment>
<dbReference type="InterPro" id="IPR007676">
    <property type="entry name" value="Ribophorin_I"/>
</dbReference>
<dbReference type="AlphaFoldDB" id="A0A8K1FFD1"/>
<gene>
    <name evidence="11" type="ORF">Poli38472_000463</name>
</gene>
<dbReference type="PANTHER" id="PTHR21049">
    <property type="entry name" value="RIBOPHORIN I"/>
    <property type="match status" value="1"/>
</dbReference>
<comment type="function">
    <text evidence="1 10">Subunit of the oligosaccharyl transferase (OST) complex that catalyzes the initial transfer of a defined glycan (Glc(3)Man(9)GlcNAc(2) in eukaryotes) from the lipid carrier dolichol-pyrophosphate to an asparagine residue within an Asn-X-Ser/Thr consensus motif in nascent polypeptide chains, the first step in protein N-glycosylation. N-glycosylation occurs cotranslationally and the complex associates with the Sec61 complex at the channel-forming translocon complex that mediates protein translocation across the endoplasmic reticulum (ER). All subunits are required for a maximal enzyme activity.</text>
</comment>
<evidence type="ECO:0000256" key="4">
    <source>
        <dbReference type="ARBA" id="ARBA00008905"/>
    </source>
</evidence>
<feature type="transmembrane region" description="Helical" evidence="10">
    <location>
        <begin position="424"/>
        <end position="443"/>
    </location>
</feature>
<evidence type="ECO:0000256" key="6">
    <source>
        <dbReference type="ARBA" id="ARBA00022729"/>
    </source>
</evidence>
<proteinExistence type="inferred from homology"/>
<comment type="pathway">
    <text evidence="3 10">Protein modification; protein glycosylation.</text>
</comment>
<evidence type="ECO:0000256" key="1">
    <source>
        <dbReference type="ARBA" id="ARBA00002791"/>
    </source>
</evidence>
<evidence type="ECO:0000256" key="8">
    <source>
        <dbReference type="ARBA" id="ARBA00022989"/>
    </source>
</evidence>
<evidence type="ECO:0000256" key="2">
    <source>
        <dbReference type="ARBA" id="ARBA00004115"/>
    </source>
</evidence>
<dbReference type="EMBL" id="SPLM01000108">
    <property type="protein sequence ID" value="TMW60421.1"/>
    <property type="molecule type" value="Genomic_DNA"/>
</dbReference>
<name>A0A8K1FFD1_PYTOL</name>
<dbReference type="PROSITE" id="PS51257">
    <property type="entry name" value="PROKAR_LIPOPROTEIN"/>
    <property type="match status" value="1"/>
</dbReference>
<comment type="subcellular location">
    <subcellularLocation>
        <location evidence="2 10">Endoplasmic reticulum membrane</location>
        <topology evidence="2 10">Single-pass type I membrane protein</topology>
    </subcellularLocation>
</comment>
<dbReference type="OrthoDB" id="310030at2759"/>
<evidence type="ECO:0000256" key="3">
    <source>
        <dbReference type="ARBA" id="ARBA00004922"/>
    </source>
</evidence>
<sequence length="460" mass="51520">MMRSAVLSVLALAACAQGAVINTSVKRVVDLTKHVVRIQSDIQFVDAEDATNEYSFALSKSMGERLAHVTAKCGKNACEVVKSAESAESSLVDLYTVVLQNSVPKGETGHIKLNAHFTRVLKPFPEEITQKEDQLVVFEDGHLFASPYLTETQTTKVKLPSGRIESYSNIQPVTQKGATITYGPYENVEPFVAPSNSLRVHYKNHSPFLTVTNLVKEIEVSMWGRVSVEEVYDLEHTGAKLKGGFSRLDYQMHGARGASFYELRAYLPRDAVNVYYRDQIGNVSTSRLRQTETRQELQFKPRFPIFGGWKTQWYFGHSVPTHSVLSRSGSKFKLEVDFSTSIEEAAVDDLTVKVILPEGSTNVQVNLPFEVDAQTETSRQTYLDTPLFGRPVLVIHKKNVIAQHNVPFEVTFDFAQSFMLHEPLLLVGGFLAFFVVCMVLFRLDVSLVKKAPKAKKTKQE</sequence>
<feature type="signal peptide" evidence="10">
    <location>
        <begin position="1"/>
        <end position="18"/>
    </location>
</feature>
<keyword evidence="8 10" id="KW-1133">Transmembrane helix</keyword>
<evidence type="ECO:0000256" key="9">
    <source>
        <dbReference type="ARBA" id="ARBA00023136"/>
    </source>
</evidence>
<keyword evidence="6 10" id="KW-0732">Signal</keyword>
<evidence type="ECO:0000256" key="10">
    <source>
        <dbReference type="RuleBase" id="RU361143"/>
    </source>
</evidence>
<organism evidence="11 12">
    <name type="scientific">Pythium oligandrum</name>
    <name type="common">Mycoparasitic fungus</name>
    <dbReference type="NCBI Taxonomy" id="41045"/>
    <lineage>
        <taxon>Eukaryota</taxon>
        <taxon>Sar</taxon>
        <taxon>Stramenopiles</taxon>
        <taxon>Oomycota</taxon>
        <taxon>Peronosporomycetes</taxon>
        <taxon>Pythiales</taxon>
        <taxon>Pythiaceae</taxon>
        <taxon>Pythium</taxon>
    </lineage>
</organism>
<comment type="subunit">
    <text evidence="10">Component of the oligosaccharyltransferase (OST) complex.</text>
</comment>
<dbReference type="Proteomes" id="UP000794436">
    <property type="component" value="Unassembled WGS sequence"/>
</dbReference>
<evidence type="ECO:0000313" key="11">
    <source>
        <dbReference type="EMBL" id="TMW60421.1"/>
    </source>
</evidence>